<feature type="chain" id="PRO_5046404790" description="Tle cognate immunity protein 4 C-terminal domain-containing protein" evidence="2">
    <location>
        <begin position="21"/>
        <end position="465"/>
    </location>
</feature>
<evidence type="ECO:0000259" key="3">
    <source>
        <dbReference type="Pfam" id="PF18426"/>
    </source>
</evidence>
<feature type="region of interest" description="Disordered" evidence="1">
    <location>
        <begin position="383"/>
        <end position="402"/>
    </location>
</feature>
<dbReference type="Proteomes" id="UP000294359">
    <property type="component" value="Chromosome"/>
</dbReference>
<organism evidence="5 6">
    <name type="scientific">Pseudoduganella plicata</name>
    <dbReference type="NCBI Taxonomy" id="321984"/>
    <lineage>
        <taxon>Bacteria</taxon>
        <taxon>Pseudomonadati</taxon>
        <taxon>Pseudomonadota</taxon>
        <taxon>Betaproteobacteria</taxon>
        <taxon>Burkholderiales</taxon>
        <taxon>Oxalobacteraceae</taxon>
        <taxon>Telluria group</taxon>
        <taxon>Pseudoduganella</taxon>
    </lineage>
</organism>
<accession>A0ABX5S8Y6</accession>
<evidence type="ECO:0000256" key="1">
    <source>
        <dbReference type="SAM" id="MobiDB-lite"/>
    </source>
</evidence>
<protein>
    <recommendedName>
        <fullName evidence="7">Tle cognate immunity protein 4 C-terminal domain-containing protein</fullName>
    </recommendedName>
</protein>
<dbReference type="Pfam" id="PF18426">
    <property type="entry name" value="Tli4_C"/>
    <property type="match status" value="1"/>
</dbReference>
<name>A0ABX5S8Y6_9BURK</name>
<proteinExistence type="predicted"/>
<dbReference type="Pfam" id="PF18443">
    <property type="entry name" value="Tli4_N"/>
    <property type="match status" value="1"/>
</dbReference>
<dbReference type="EMBL" id="CP038026">
    <property type="protein sequence ID" value="QBQ36043.1"/>
    <property type="molecule type" value="Genomic_DNA"/>
</dbReference>
<keyword evidence="2" id="KW-0732">Signal</keyword>
<dbReference type="RefSeq" id="WP_134384332.1">
    <property type="nucleotide sequence ID" value="NZ_BMWW01000001.1"/>
</dbReference>
<evidence type="ECO:0000313" key="5">
    <source>
        <dbReference type="EMBL" id="QBQ36043.1"/>
    </source>
</evidence>
<evidence type="ECO:0000256" key="2">
    <source>
        <dbReference type="SAM" id="SignalP"/>
    </source>
</evidence>
<evidence type="ECO:0000259" key="4">
    <source>
        <dbReference type="Pfam" id="PF18443"/>
    </source>
</evidence>
<evidence type="ECO:0000313" key="6">
    <source>
        <dbReference type="Proteomes" id="UP000294359"/>
    </source>
</evidence>
<gene>
    <name evidence="5" type="ORF">E1742_07680</name>
</gene>
<feature type="signal peptide" evidence="2">
    <location>
        <begin position="1"/>
        <end position="20"/>
    </location>
</feature>
<dbReference type="InterPro" id="IPR041290">
    <property type="entry name" value="Tli4_C"/>
</dbReference>
<dbReference type="PROSITE" id="PS51257">
    <property type="entry name" value="PROKAR_LIPOPROTEIN"/>
    <property type="match status" value="1"/>
</dbReference>
<evidence type="ECO:0008006" key="7">
    <source>
        <dbReference type="Google" id="ProtNLM"/>
    </source>
</evidence>
<feature type="domain" description="Tle cognate immunity protein 4 C-terminal" evidence="3">
    <location>
        <begin position="183"/>
        <end position="358"/>
    </location>
</feature>
<feature type="domain" description="Tle cognate immunity protein 4 N-terminal" evidence="4">
    <location>
        <begin position="49"/>
        <end position="179"/>
    </location>
</feature>
<reference evidence="5 6" key="1">
    <citation type="submission" date="2019-03" db="EMBL/GenBank/DDBJ databases">
        <title>Draft Genome Sequences of Six Type Strains of the Genus Massilia.</title>
        <authorList>
            <person name="Miess H."/>
            <person name="Frediansyhah A."/>
            <person name="Gross H."/>
        </authorList>
    </citation>
    <scope>NUCLEOTIDE SEQUENCE [LARGE SCALE GENOMIC DNA]</scope>
    <source>
        <strain evidence="5 6">DSM 17505</strain>
    </source>
</reference>
<keyword evidence="6" id="KW-1185">Reference proteome</keyword>
<dbReference type="InterPro" id="IPR040761">
    <property type="entry name" value="Tli4_N"/>
</dbReference>
<sequence>MNLIRSVSFGFLAISCVSLTACNYRSPQYGAPNMTALTPRLQTAFEKTKTVCFGRFMVDVPESAIVAWGHASMVLGIDFYQGGANAVMVEAMEFSKELKATEALYHDNISMFITEEDSIQPPGRIITGLESFDALNGLQIKGYYRWGEDGLVVSARPLRDDLAETVAEIKSITQRLRSREEHEIPMEPGNCLEYSFLRDKAVADAEPPIEHVRIGFRLKEFPDTHLSIYIAPPNPYNAESDTLEWQLEKLEKEHTAESSNHPLLKTKYFRRGPRQIHEWSNGWEALSRSPDQPGVHGIHDFVMDVKGVLKDVYKPYADIKMQTGVADNAAGAVKPSLTDDEAVAVWDRITSSIRVRPTTAPGTTAAGSPTPREPLGAVAATGKRCPQDGWWEPTETGLPQGGRREKFKAGQTLPPLVMAGPQSWWQKIRGERPAFSAATVWKLVAYDDKAAATNAAATKSPEREN</sequence>